<feature type="region of interest" description="Disordered" evidence="1">
    <location>
        <begin position="109"/>
        <end position="128"/>
    </location>
</feature>
<feature type="compositionally biased region" description="Polar residues" evidence="1">
    <location>
        <begin position="30"/>
        <end position="39"/>
    </location>
</feature>
<name>A0ABQ8G010_9PEZI</name>
<feature type="compositionally biased region" description="Basic residues" evidence="1">
    <location>
        <begin position="79"/>
        <end position="88"/>
    </location>
</feature>
<keyword evidence="3" id="KW-1185">Reference proteome</keyword>
<evidence type="ECO:0000256" key="1">
    <source>
        <dbReference type="SAM" id="MobiDB-lite"/>
    </source>
</evidence>
<dbReference type="PANTHER" id="PTHR42051">
    <property type="entry name" value="MEIOTICALLY UP-REGULATED PROTEIN PB1A10.08"/>
    <property type="match status" value="1"/>
</dbReference>
<comment type="caution">
    <text evidence="2">The sequence shown here is derived from an EMBL/GenBank/DDBJ whole genome shotgun (WGS) entry which is preliminary data.</text>
</comment>
<proteinExistence type="predicted"/>
<feature type="compositionally biased region" description="Polar residues" evidence="1">
    <location>
        <begin position="208"/>
        <end position="218"/>
    </location>
</feature>
<gene>
    <name evidence="2" type="ORF">B0J12DRAFT_677046</name>
</gene>
<dbReference type="Proteomes" id="UP000774617">
    <property type="component" value="Unassembled WGS sequence"/>
</dbReference>
<dbReference type="PANTHER" id="PTHR42051:SF1">
    <property type="entry name" value="MEIOTICALLY UP-REGULATED PROTEIN PB1A10.08"/>
    <property type="match status" value="1"/>
</dbReference>
<dbReference type="EMBL" id="JAGTJR010000032">
    <property type="protein sequence ID" value="KAH7038954.1"/>
    <property type="molecule type" value="Genomic_DNA"/>
</dbReference>
<organism evidence="2 3">
    <name type="scientific">Macrophomina phaseolina</name>
    <dbReference type="NCBI Taxonomy" id="35725"/>
    <lineage>
        <taxon>Eukaryota</taxon>
        <taxon>Fungi</taxon>
        <taxon>Dikarya</taxon>
        <taxon>Ascomycota</taxon>
        <taxon>Pezizomycotina</taxon>
        <taxon>Dothideomycetes</taxon>
        <taxon>Dothideomycetes incertae sedis</taxon>
        <taxon>Botryosphaeriales</taxon>
        <taxon>Botryosphaeriaceae</taxon>
        <taxon>Macrophomina</taxon>
    </lineage>
</organism>
<feature type="region of interest" description="Disordered" evidence="1">
    <location>
        <begin position="386"/>
        <end position="424"/>
    </location>
</feature>
<evidence type="ECO:0000313" key="3">
    <source>
        <dbReference type="Proteomes" id="UP000774617"/>
    </source>
</evidence>
<feature type="compositionally biased region" description="Low complexity" evidence="1">
    <location>
        <begin position="40"/>
        <end position="58"/>
    </location>
</feature>
<feature type="region of interest" description="Disordered" evidence="1">
    <location>
        <begin position="170"/>
        <end position="241"/>
    </location>
</feature>
<sequence length="487" mass="53963">MMVPRSYRYSSHHPSPDRAMGSVRMPRPSSPASTKASTRAPSPAVPASHPAPSAPVHSKPMVIPARNQPSPASQPARPRPAHGSRKPRSISDHQPNAIPPAVAALLAVTSIPKPRRPSSPRRRLQYADRRISIDELIEEWRAEDKEISPGSYGSPLDILLERVDDCDTDDSLSIEESSQKERDFASARSVSSESIPSVPDLDEERSLLSWSSPATPRSPSLARRAGERREKRVVSSPPKEEAVLDHPLLHFGFVETEEEVPEPPAAEVQIERQAPTSRLRSAFTSNLTASIQALKSAAKSFSNFTAPSVPPDDLLTRSLLSPRFTSEMRPKNFQGTPDAALRRYLNPTTSNRPLSPTELSQHLHEALLHGQPGEEPSDAPMIQMQTYERRSRSQPRGKRRTTDPTSEAGRALSPQPAVRQREPRENSDFLRVIVLEMNMRREGKLDARAMGKARIWLPPRKASARSDDEDPIDGVPVRWVGELAYAR</sequence>
<accession>A0ABQ8G010</accession>
<feature type="compositionally biased region" description="Basic and acidic residues" evidence="1">
    <location>
        <begin position="224"/>
        <end position="241"/>
    </location>
</feature>
<protein>
    <submittedName>
        <fullName evidence="2">Uncharacterized protein</fullName>
    </submittedName>
</protein>
<feature type="compositionally biased region" description="Basic residues" evidence="1">
    <location>
        <begin position="113"/>
        <end position="124"/>
    </location>
</feature>
<reference evidence="2 3" key="1">
    <citation type="journal article" date="2021" name="Nat. Commun.">
        <title>Genetic determinants of endophytism in the Arabidopsis root mycobiome.</title>
        <authorList>
            <person name="Mesny F."/>
            <person name="Miyauchi S."/>
            <person name="Thiergart T."/>
            <person name="Pickel B."/>
            <person name="Atanasova L."/>
            <person name="Karlsson M."/>
            <person name="Huettel B."/>
            <person name="Barry K.W."/>
            <person name="Haridas S."/>
            <person name="Chen C."/>
            <person name="Bauer D."/>
            <person name="Andreopoulos W."/>
            <person name="Pangilinan J."/>
            <person name="LaButti K."/>
            <person name="Riley R."/>
            <person name="Lipzen A."/>
            <person name="Clum A."/>
            <person name="Drula E."/>
            <person name="Henrissat B."/>
            <person name="Kohler A."/>
            <person name="Grigoriev I.V."/>
            <person name="Martin F.M."/>
            <person name="Hacquard S."/>
        </authorList>
    </citation>
    <scope>NUCLEOTIDE SEQUENCE [LARGE SCALE GENOMIC DNA]</scope>
    <source>
        <strain evidence="2 3">MPI-SDFR-AT-0080</strain>
    </source>
</reference>
<evidence type="ECO:0000313" key="2">
    <source>
        <dbReference type="EMBL" id="KAH7038954.1"/>
    </source>
</evidence>
<feature type="region of interest" description="Disordered" evidence="1">
    <location>
        <begin position="1"/>
        <end position="101"/>
    </location>
</feature>
<dbReference type="InterPro" id="IPR034443">
    <property type="entry name" value="PB1A10.08"/>
</dbReference>